<feature type="non-terminal residue" evidence="1">
    <location>
        <position position="1"/>
    </location>
</feature>
<evidence type="ECO:0000313" key="1">
    <source>
        <dbReference type="EMBL" id="GMT35856.1"/>
    </source>
</evidence>
<dbReference type="EMBL" id="BTSY01000007">
    <property type="protein sequence ID" value="GMT35856.1"/>
    <property type="molecule type" value="Genomic_DNA"/>
</dbReference>
<protein>
    <submittedName>
        <fullName evidence="1">Uncharacterized protein</fullName>
    </submittedName>
</protein>
<dbReference type="AlphaFoldDB" id="A0AAV5WXJ6"/>
<reference evidence="1" key="1">
    <citation type="submission" date="2023-10" db="EMBL/GenBank/DDBJ databases">
        <title>Genome assembly of Pristionchus species.</title>
        <authorList>
            <person name="Yoshida K."/>
            <person name="Sommer R.J."/>
        </authorList>
    </citation>
    <scope>NUCLEOTIDE SEQUENCE</scope>
    <source>
        <strain evidence="1">RS5133</strain>
    </source>
</reference>
<feature type="non-terminal residue" evidence="1">
    <location>
        <position position="85"/>
    </location>
</feature>
<comment type="caution">
    <text evidence="1">The sequence shown here is derived from an EMBL/GenBank/DDBJ whole genome shotgun (WGS) entry which is preliminary data.</text>
</comment>
<proteinExistence type="predicted"/>
<organism evidence="1 2">
    <name type="scientific">Pristionchus fissidentatus</name>
    <dbReference type="NCBI Taxonomy" id="1538716"/>
    <lineage>
        <taxon>Eukaryota</taxon>
        <taxon>Metazoa</taxon>
        <taxon>Ecdysozoa</taxon>
        <taxon>Nematoda</taxon>
        <taxon>Chromadorea</taxon>
        <taxon>Rhabditida</taxon>
        <taxon>Rhabditina</taxon>
        <taxon>Diplogasteromorpha</taxon>
        <taxon>Diplogasteroidea</taxon>
        <taxon>Neodiplogasteridae</taxon>
        <taxon>Pristionchus</taxon>
    </lineage>
</organism>
<sequence length="85" mass="9904">GRYHPPKPLNEAQPVFYSPGGDTLNYNIEDITDFDENGFATVMWRDQWSKASECLFSIRAIRRLQIQEEKSGSKKWTNKLRKAVK</sequence>
<gene>
    <name evidence="1" type="ORF">PFISCL1PPCAC_27153</name>
</gene>
<name>A0AAV5WXJ6_9BILA</name>
<keyword evidence="2" id="KW-1185">Reference proteome</keyword>
<evidence type="ECO:0000313" key="2">
    <source>
        <dbReference type="Proteomes" id="UP001432322"/>
    </source>
</evidence>
<accession>A0AAV5WXJ6</accession>
<dbReference type="Proteomes" id="UP001432322">
    <property type="component" value="Unassembled WGS sequence"/>
</dbReference>